<name>R7Q6R3_CHOCR</name>
<reference evidence="2" key="2">
    <citation type="journal article" date="2013" name="Proc. Natl. Acad. Sci. U.S.A.">
        <title>Genome structure and metabolic features in the red seaweed Chondrus crispus shed light on evolution of the Archaeplastida.</title>
        <authorList>
            <person name="Collen J."/>
            <person name="Porcel B."/>
            <person name="Carre W."/>
            <person name="Ball S.G."/>
            <person name="Chaparro C."/>
            <person name="Tonon T."/>
            <person name="Barbeyron T."/>
            <person name="Michel G."/>
            <person name="Noel B."/>
            <person name="Valentin K."/>
            <person name="Elias M."/>
            <person name="Artiguenave F."/>
            <person name="Arun A."/>
            <person name="Aury J.M."/>
            <person name="Barbosa-Neto J.F."/>
            <person name="Bothwell J.H."/>
            <person name="Bouget F.Y."/>
            <person name="Brillet L."/>
            <person name="Cabello-Hurtado F."/>
            <person name="Capella-Gutierrez S."/>
            <person name="Charrier B."/>
            <person name="Cladiere L."/>
            <person name="Cock J.M."/>
            <person name="Coelho S.M."/>
            <person name="Colleoni C."/>
            <person name="Czjzek M."/>
            <person name="Da Silva C."/>
            <person name="Delage L."/>
            <person name="Denoeud F."/>
            <person name="Deschamps P."/>
            <person name="Dittami S.M."/>
            <person name="Gabalden T."/>
            <person name="Gachon C.M."/>
            <person name="Groisillier A."/>
            <person name="Herve C."/>
            <person name="Jabbari K."/>
            <person name="Katinka M."/>
            <person name="Kloareg B."/>
            <person name="Kowalczyk N."/>
            <person name="Labadie K."/>
            <person name="Leblanc C."/>
            <person name="Lopez P.J."/>
            <person name="McLachlan D.H."/>
            <person name="Meslet-Cladiere L."/>
            <person name="Moustafa A."/>
            <person name="Nehr Z."/>
            <person name="Nyvall Collen P."/>
            <person name="Panaud O."/>
            <person name="Partensky F."/>
            <person name="Poulain J."/>
            <person name="Rensing S.A."/>
            <person name="Rousvoal S."/>
            <person name="Samson G."/>
            <person name="Symeonidi A."/>
            <person name="Weissenbach J."/>
            <person name="Zambounis A."/>
            <person name="Wincker P."/>
            <person name="Boyen C."/>
        </authorList>
    </citation>
    <scope>NUCLEOTIDE SEQUENCE [LARGE SCALE GENOMIC DNA]</scope>
    <source>
        <strain evidence="2">Stackhouse</strain>
    </source>
</reference>
<evidence type="ECO:0000313" key="1">
    <source>
        <dbReference type="EMBL" id="CDF33159.1"/>
    </source>
</evidence>
<dbReference type="EMBL" id="HG001635">
    <property type="protein sequence ID" value="CDF33159.1"/>
    <property type="molecule type" value="Genomic_DNA"/>
</dbReference>
<protein>
    <submittedName>
        <fullName evidence="2">Uncharacterized protein</fullName>
    </submittedName>
</protein>
<dbReference type="Gramene" id="CDF33159">
    <property type="protein sequence ID" value="CDF33159"/>
    <property type="gene ID" value="CHC_T00002008001"/>
</dbReference>
<proteinExistence type="predicted"/>
<sequence length="38" mass="4386">MFISTFSSQSMCEVSISPLQRLCVNFGVYVQLNCFRLH</sequence>
<reference evidence="3" key="1">
    <citation type="journal article" date="2013" name="Proc. Natl. Acad. Sci. U.S.A.">
        <title>Genome structure and metabolic features in the red seaweed Chondrus crispus shed light on evolution of the Archaeplastida.</title>
        <authorList>
            <person name="Collen J."/>
            <person name="Porcel B."/>
            <person name="Carre W."/>
            <person name="Ball S.G."/>
            <person name="Chaparro C."/>
            <person name="Tonon T."/>
            <person name="Barbeyron T."/>
            <person name="Michel G."/>
            <person name="Noel B."/>
            <person name="Valentin K."/>
            <person name="Elias M."/>
            <person name="Artiguenave F."/>
            <person name="Arun A."/>
            <person name="Aury J.M."/>
            <person name="Barbosa-Neto J.F."/>
            <person name="Bothwell J.H."/>
            <person name="Bouget F.Y."/>
            <person name="Brillet L."/>
            <person name="Cabello-Hurtado F."/>
            <person name="Capella-Gutierrez S."/>
            <person name="Charrier B."/>
            <person name="Cladiere L."/>
            <person name="Cock J.M."/>
            <person name="Coelho S.M."/>
            <person name="Colleoni C."/>
            <person name="Czjzek M."/>
            <person name="Da Silva C."/>
            <person name="Delage L."/>
            <person name="Denoeud F."/>
            <person name="Deschamps P."/>
            <person name="Dittami S.M."/>
            <person name="Gabaldon T."/>
            <person name="Gachon C.M."/>
            <person name="Groisillier A."/>
            <person name="Herve C."/>
            <person name="Jabbari K."/>
            <person name="Katinka M."/>
            <person name="Kloareg B."/>
            <person name="Kowalczyk N."/>
            <person name="Labadie K."/>
            <person name="Leblanc C."/>
            <person name="Lopez P.J."/>
            <person name="McLachlan D.H."/>
            <person name="Meslet-Cladiere L."/>
            <person name="Moustafa A."/>
            <person name="Nehr Z."/>
            <person name="Nyvall Collen P."/>
            <person name="Panaud O."/>
            <person name="Partensky F."/>
            <person name="Poulain J."/>
            <person name="Rensing S.A."/>
            <person name="Rousvoal S."/>
            <person name="Samson G."/>
            <person name="Symeonidi A."/>
            <person name="Weissenbach J."/>
            <person name="Zambounis A."/>
            <person name="Wincker P."/>
            <person name="Boyen C."/>
        </authorList>
    </citation>
    <scope>NUCLEOTIDE SEQUENCE [LARGE SCALE GENOMIC DNA]</scope>
    <source>
        <strain evidence="3">cv. Stackhouse</strain>
    </source>
</reference>
<dbReference type="Gramene" id="CDF33160">
    <property type="protein sequence ID" value="CDF33160"/>
    <property type="gene ID" value="CHC_T00002009001"/>
</dbReference>
<dbReference type="AlphaFoldDB" id="R7Q6R3"/>
<dbReference type="GeneID" id="17320673"/>
<dbReference type="KEGG" id="ccp:CHC_T00002009001"/>
<evidence type="ECO:0000313" key="2">
    <source>
        <dbReference type="EMBL" id="CDF33160.1"/>
    </source>
</evidence>
<gene>
    <name evidence="1" type="ORF">CHC_T00002008001</name>
    <name evidence="2" type="ORF">CHC_T00002009001</name>
</gene>
<dbReference type="KEGG" id="ccp:CHC_T00002008001"/>
<organism evidence="2 3">
    <name type="scientific">Chondrus crispus</name>
    <name type="common">Carrageen Irish moss</name>
    <name type="synonym">Polymorpha crispa</name>
    <dbReference type="NCBI Taxonomy" id="2769"/>
    <lineage>
        <taxon>Eukaryota</taxon>
        <taxon>Rhodophyta</taxon>
        <taxon>Florideophyceae</taxon>
        <taxon>Rhodymeniophycidae</taxon>
        <taxon>Gigartinales</taxon>
        <taxon>Gigartinaceae</taxon>
        <taxon>Chondrus</taxon>
    </lineage>
</organism>
<reference evidence="2" key="3">
    <citation type="submission" date="2013-05" db="EMBL/GenBank/DDBJ databases">
        <authorList>
            <person name="Genoscope - CEA"/>
        </authorList>
    </citation>
    <scope>NUCLEOTIDE SEQUENCE</scope>
    <source>
        <strain evidence="2">Stackhouse</strain>
    </source>
</reference>
<evidence type="ECO:0000313" key="3">
    <source>
        <dbReference type="Proteomes" id="UP000012073"/>
    </source>
</evidence>
<dbReference type="RefSeq" id="XP_005712962.1">
    <property type="nucleotide sequence ID" value="XM_005712905.1"/>
</dbReference>
<accession>R7Q6R3</accession>
<dbReference type="Proteomes" id="UP000012073">
    <property type="component" value="Unassembled WGS sequence"/>
</dbReference>
<keyword evidence="3" id="KW-1185">Reference proteome</keyword>
<dbReference type="RefSeq" id="XP_005712963.1">
    <property type="nucleotide sequence ID" value="XM_005712906.1"/>
</dbReference>
<dbReference type="GeneID" id="17320672"/>
<dbReference type="EMBL" id="HG001635">
    <property type="protein sequence ID" value="CDF33160.1"/>
    <property type="molecule type" value="Genomic_DNA"/>
</dbReference>